<dbReference type="PaxDb" id="4097-A0A1S4C966"/>
<dbReference type="RefSeq" id="XP_016497499.1">
    <property type="nucleotide sequence ID" value="XM_016642013.1"/>
</dbReference>
<organism evidence="2">
    <name type="scientific">Nicotiana tabacum</name>
    <name type="common">Common tobacco</name>
    <dbReference type="NCBI Taxonomy" id="4097"/>
    <lineage>
        <taxon>Eukaryota</taxon>
        <taxon>Viridiplantae</taxon>
        <taxon>Streptophyta</taxon>
        <taxon>Embryophyta</taxon>
        <taxon>Tracheophyta</taxon>
        <taxon>Spermatophyta</taxon>
        <taxon>Magnoliopsida</taxon>
        <taxon>eudicotyledons</taxon>
        <taxon>Gunneridae</taxon>
        <taxon>Pentapetalae</taxon>
        <taxon>asterids</taxon>
        <taxon>lamiids</taxon>
        <taxon>Solanales</taxon>
        <taxon>Solanaceae</taxon>
        <taxon>Nicotianoideae</taxon>
        <taxon>Nicotianeae</taxon>
        <taxon>Nicotiana</taxon>
    </lineage>
</organism>
<protein>
    <submittedName>
        <fullName evidence="2">Myosin-2 heavy chain, non muscle-like</fullName>
    </submittedName>
</protein>
<gene>
    <name evidence="2" type="primary">LOC107816314</name>
</gene>
<name>A0A1S4C966_TOBAC</name>
<dbReference type="KEGG" id="nta:107816314"/>
<dbReference type="AlphaFoldDB" id="A0A1S4C966"/>
<sequence>MESKYREYRSNHRMMVKIVGEDGQFQALHDKIKKKDEELKEKYEEIMRAIGQCSMLEETLRSKEDELEVSKRVIAENTDLRAQVASLIVDLEQSEARVVTLGAELSTRVEELNLAERTRMSTVVEATTLEGILRVCRSEQASETETSALKLERLEEPIKGLEAKLYGLNEQVITLKAEKEKQQVQPSTSHTSADPSVSRELYKM</sequence>
<evidence type="ECO:0000313" key="2">
    <source>
        <dbReference type="RefSeq" id="XP_016497499.1"/>
    </source>
</evidence>
<evidence type="ECO:0000256" key="1">
    <source>
        <dbReference type="SAM" id="MobiDB-lite"/>
    </source>
</evidence>
<feature type="compositionally biased region" description="Polar residues" evidence="1">
    <location>
        <begin position="183"/>
        <end position="195"/>
    </location>
</feature>
<proteinExistence type="predicted"/>
<feature type="region of interest" description="Disordered" evidence="1">
    <location>
        <begin position="178"/>
        <end position="204"/>
    </location>
</feature>
<dbReference type="OrthoDB" id="1242991at2759"/>
<accession>A0A1S4C966</accession>
<reference evidence="2" key="1">
    <citation type="submission" date="2025-08" db="UniProtKB">
        <authorList>
            <consortium name="RefSeq"/>
        </authorList>
    </citation>
    <scope>IDENTIFICATION</scope>
</reference>